<keyword evidence="1" id="KW-0732">Signal</keyword>
<dbReference type="EMBL" id="ML994051">
    <property type="protein sequence ID" value="KAF2199875.1"/>
    <property type="molecule type" value="Genomic_DNA"/>
</dbReference>
<accession>A0A9P4JIR7</accession>
<dbReference type="CDD" id="cd20273">
    <property type="entry name" value="Complex1_LYR_unchar"/>
    <property type="match status" value="1"/>
</dbReference>
<evidence type="ECO:0000313" key="3">
    <source>
        <dbReference type="EMBL" id="KAF2199875.1"/>
    </source>
</evidence>
<dbReference type="AlphaFoldDB" id="A0A9P4JIR7"/>
<feature type="signal peptide" evidence="1">
    <location>
        <begin position="1"/>
        <end position="30"/>
    </location>
</feature>
<dbReference type="Pfam" id="PF05347">
    <property type="entry name" value="Complex1_LYR"/>
    <property type="match status" value="1"/>
</dbReference>
<feature type="domain" description="Complex 1 LYR protein" evidence="2">
    <location>
        <begin position="17"/>
        <end position="73"/>
    </location>
</feature>
<sequence length="277" mass="31624">MPRFLLPKRSSSHRIAAIALFRALLSQCSSAPISPERRSALGNAIRHQFRKHKDLQSPYQLQTTFQAGYELLDRLDEAAAGNLSSTRFVKTIVDKIPDHIAHPKPRRKVRPKTPKPRALLPKKKSILETRPYPKVTGKRHIPILATANGIPFLRITKPQPTNLSRALRHKINIRNNNFVERTLLGNYWMPLAIQEDQWDDILDRNTELSHIEREGGSWQAVVHDAFTNNRIVFEKMVADNISIAKRMQDLIDQEKILAGQEEEERKHAAAGRGKAVE</sequence>
<organism evidence="3 4">
    <name type="scientific">Delitschia confertaspora ATCC 74209</name>
    <dbReference type="NCBI Taxonomy" id="1513339"/>
    <lineage>
        <taxon>Eukaryota</taxon>
        <taxon>Fungi</taxon>
        <taxon>Dikarya</taxon>
        <taxon>Ascomycota</taxon>
        <taxon>Pezizomycotina</taxon>
        <taxon>Dothideomycetes</taxon>
        <taxon>Pleosporomycetidae</taxon>
        <taxon>Pleosporales</taxon>
        <taxon>Delitschiaceae</taxon>
        <taxon>Delitschia</taxon>
    </lineage>
</organism>
<evidence type="ECO:0000256" key="1">
    <source>
        <dbReference type="SAM" id="SignalP"/>
    </source>
</evidence>
<dbReference type="InterPro" id="IPR046896">
    <property type="entry name" value="Cup1-like_N"/>
</dbReference>
<name>A0A9P4JIR7_9PLEO</name>
<evidence type="ECO:0000259" key="2">
    <source>
        <dbReference type="Pfam" id="PF05347"/>
    </source>
</evidence>
<comment type="caution">
    <text evidence="3">The sequence shown here is derived from an EMBL/GenBank/DDBJ whole genome shotgun (WGS) entry which is preliminary data.</text>
</comment>
<dbReference type="InterPro" id="IPR008011">
    <property type="entry name" value="Complex1_LYR_dom"/>
</dbReference>
<reference evidence="3" key="1">
    <citation type="journal article" date="2020" name="Stud. Mycol.">
        <title>101 Dothideomycetes genomes: a test case for predicting lifestyles and emergence of pathogens.</title>
        <authorList>
            <person name="Haridas S."/>
            <person name="Albert R."/>
            <person name="Binder M."/>
            <person name="Bloem J."/>
            <person name="Labutti K."/>
            <person name="Salamov A."/>
            <person name="Andreopoulos B."/>
            <person name="Baker S."/>
            <person name="Barry K."/>
            <person name="Bills G."/>
            <person name="Bluhm B."/>
            <person name="Cannon C."/>
            <person name="Castanera R."/>
            <person name="Culley D."/>
            <person name="Daum C."/>
            <person name="Ezra D."/>
            <person name="Gonzalez J."/>
            <person name="Henrissat B."/>
            <person name="Kuo A."/>
            <person name="Liang C."/>
            <person name="Lipzen A."/>
            <person name="Lutzoni F."/>
            <person name="Magnuson J."/>
            <person name="Mondo S."/>
            <person name="Nolan M."/>
            <person name="Ohm R."/>
            <person name="Pangilinan J."/>
            <person name="Park H.-J."/>
            <person name="Ramirez L."/>
            <person name="Alfaro M."/>
            <person name="Sun H."/>
            <person name="Tritt A."/>
            <person name="Yoshinaga Y."/>
            <person name="Zwiers L.-H."/>
            <person name="Turgeon B."/>
            <person name="Goodwin S."/>
            <person name="Spatafora J."/>
            <person name="Crous P."/>
            <person name="Grigoriev I."/>
        </authorList>
    </citation>
    <scope>NUCLEOTIDE SEQUENCE</scope>
    <source>
        <strain evidence="3">ATCC 74209</strain>
    </source>
</reference>
<dbReference type="OrthoDB" id="3925971at2759"/>
<keyword evidence="4" id="KW-1185">Reference proteome</keyword>
<evidence type="ECO:0000313" key="4">
    <source>
        <dbReference type="Proteomes" id="UP000799536"/>
    </source>
</evidence>
<gene>
    <name evidence="3" type="ORF">GQ43DRAFT_419289</name>
</gene>
<protein>
    <recommendedName>
        <fullName evidence="2">Complex 1 LYR protein domain-containing protein</fullName>
    </recommendedName>
</protein>
<feature type="chain" id="PRO_5040175392" description="Complex 1 LYR protein domain-containing protein" evidence="1">
    <location>
        <begin position="31"/>
        <end position="277"/>
    </location>
</feature>
<proteinExistence type="predicted"/>
<dbReference type="Proteomes" id="UP000799536">
    <property type="component" value="Unassembled WGS sequence"/>
</dbReference>